<reference evidence="2" key="1">
    <citation type="submission" date="2021-07" db="EMBL/GenBank/DDBJ databases">
        <title>Complete genome sequencing of a Clostridium isolate.</title>
        <authorList>
            <person name="Ueki A."/>
            <person name="Tonouchi A."/>
        </authorList>
    </citation>
    <scope>NUCLEOTIDE SEQUENCE [LARGE SCALE GENOMIC DNA]</scope>
    <source>
        <strain evidence="2">C5S11</strain>
    </source>
</reference>
<keyword evidence="2" id="KW-1185">Reference proteome</keyword>
<dbReference type="EMBL" id="AP024849">
    <property type="protein sequence ID" value="BCZ48861.1"/>
    <property type="molecule type" value="Genomic_DNA"/>
</dbReference>
<gene>
    <name evidence="1" type="ORF">psyc5s11_49280</name>
</gene>
<organism evidence="1 2">
    <name type="scientific">Clostridium gelidum</name>
    <dbReference type="NCBI Taxonomy" id="704125"/>
    <lineage>
        <taxon>Bacteria</taxon>
        <taxon>Bacillati</taxon>
        <taxon>Bacillota</taxon>
        <taxon>Clostridia</taxon>
        <taxon>Eubacteriales</taxon>
        <taxon>Clostridiaceae</taxon>
        <taxon>Clostridium</taxon>
    </lineage>
</organism>
<evidence type="ECO:0000313" key="2">
    <source>
        <dbReference type="Proteomes" id="UP000824633"/>
    </source>
</evidence>
<proteinExistence type="predicted"/>
<name>A0ABM7TA78_9CLOT</name>
<accession>A0ABM7TA78</accession>
<dbReference type="Proteomes" id="UP000824633">
    <property type="component" value="Chromosome"/>
</dbReference>
<dbReference type="RefSeq" id="WP_224035093.1">
    <property type="nucleotide sequence ID" value="NZ_AP024849.1"/>
</dbReference>
<protein>
    <recommendedName>
        <fullName evidence="3">Flagellar hook-length control protein FliK</fullName>
    </recommendedName>
</protein>
<sequence length="636" mass="70852">MPGIYNINNGYNVNTKKVSSKLTFEVGEKFTGRVVSKGDGKDVTIKLADGWQFIAELEGNVDLDDIKLVKFQVDGFQNGKLNLKLVKGNENEETIGDENFQDVIEKEGLSKDDIDVLKKMVKNNIPLTKENINQIKGLIQFSEKMASNPKEIDNFIQTYLQSKDIPVDSEQGQAVKQLLTKFLGEFKKMTPEDILAFVENKLEFSEENITSFNKLFKGDSSIEQILKKISNSLDSLDISDAISDDNIETIMNNKLINKEAESSKNATLASKTYNENDPLTKKINILDVLKTLAGSENSELDMVQKNAGKESNNAAKESNTVEKVNLSTVLTKTLDDPEAVKLIKDTIGNSLTTSDAPKTQAESLIEATNKTKLEGILSNIEGKEVKITDSEFKEFKELLNNKIAGKEVVQDNVVNDKNSIQPKEASVNIVKETVINKEILGKFNIQNLGMGSLDNKEAIKVEMKNNIDKIRDIVKNLIAQTDSKDVGYEKIMNLVKANISDIKVFNSISDEYYYLNIPITAENTEYPCKLIIKDNRKDGKKIDSTNAKMVVSVKTINLGEVDGYVTMRENKIDVKLKCERDFTSVLNNNKSKLLDGLASLGLFVNVSVSAKEKPIDLVSCRSFFNDLTISTIDIKV</sequence>
<evidence type="ECO:0008006" key="3">
    <source>
        <dbReference type="Google" id="ProtNLM"/>
    </source>
</evidence>
<evidence type="ECO:0000313" key="1">
    <source>
        <dbReference type="EMBL" id="BCZ48861.1"/>
    </source>
</evidence>